<dbReference type="AlphaFoldDB" id="A0A5J6HE32"/>
<organism evidence="2 3">
    <name type="scientific">Streptomyces alboniger</name>
    <dbReference type="NCBI Taxonomy" id="132473"/>
    <lineage>
        <taxon>Bacteria</taxon>
        <taxon>Bacillati</taxon>
        <taxon>Actinomycetota</taxon>
        <taxon>Actinomycetes</taxon>
        <taxon>Kitasatosporales</taxon>
        <taxon>Streptomycetaceae</taxon>
        <taxon>Streptomyces</taxon>
        <taxon>Streptomyces aurantiacus group</taxon>
    </lineage>
</organism>
<evidence type="ECO:0000313" key="2">
    <source>
        <dbReference type="EMBL" id="QEV16673.1"/>
    </source>
</evidence>
<dbReference type="RefSeq" id="WP_055535947.1">
    <property type="nucleotide sequence ID" value="NZ_CP023695.1"/>
</dbReference>
<feature type="transmembrane region" description="Helical" evidence="1">
    <location>
        <begin position="41"/>
        <end position="62"/>
    </location>
</feature>
<feature type="transmembrane region" description="Helical" evidence="1">
    <location>
        <begin position="204"/>
        <end position="225"/>
    </location>
</feature>
<evidence type="ECO:0000313" key="3">
    <source>
        <dbReference type="Proteomes" id="UP000326553"/>
    </source>
</evidence>
<dbReference type="OrthoDB" id="3427059at2"/>
<keyword evidence="1" id="KW-0472">Membrane</keyword>
<name>A0A5J6HE32_STRAD</name>
<evidence type="ECO:0000256" key="1">
    <source>
        <dbReference type="SAM" id="Phobius"/>
    </source>
</evidence>
<gene>
    <name evidence="2" type="ORF">CP975_03385</name>
</gene>
<dbReference type="InterPro" id="IPR025333">
    <property type="entry name" value="DUF4239"/>
</dbReference>
<keyword evidence="1" id="KW-0812">Transmembrane</keyword>
<dbReference type="Proteomes" id="UP000326553">
    <property type="component" value="Chromosome"/>
</dbReference>
<dbReference type="Pfam" id="PF14023">
    <property type="entry name" value="Bestrophin-like"/>
    <property type="match status" value="1"/>
</dbReference>
<dbReference type="KEGG" id="salw:CP975_03385"/>
<proteinExistence type="predicted"/>
<reference evidence="2 3" key="1">
    <citation type="submission" date="2017-09" db="EMBL/GenBank/DDBJ databases">
        <authorList>
            <person name="Lee N."/>
            <person name="Cho B.-K."/>
        </authorList>
    </citation>
    <scope>NUCLEOTIDE SEQUENCE [LARGE SCALE GENOMIC DNA]</scope>
    <source>
        <strain evidence="2 3">ATCC 12461</strain>
    </source>
</reference>
<accession>A0A5J6HE32</accession>
<keyword evidence="1" id="KW-1133">Transmembrane helix</keyword>
<protein>
    <submittedName>
        <fullName evidence="2">DUF4239 domain-containing protein</fullName>
    </submittedName>
</protein>
<sequence length="249" mass="27311">MTETIGLVLGMSLLAAAGVLLRHRYWPNDDDCEPREDVAEYIAMMVGVLYALLLGLSLVSVWESRSSAEEHVQIEAGAAHEIYQLADSLPAAEALRLRDSVTRYVRHTMRVELPALAEGHPPAQEGWHLLRNVRSANQVSPDAKPIEQATAQEVLAQLLVLDDARRGREADARDGLSPVLWFGLLSGGLLTIAFMFMFGIQRSASHVVMVMGLTGLITLTVLLIYQLDQPFEGPMAVDSSAFARYFPGT</sequence>
<keyword evidence="3" id="KW-1185">Reference proteome</keyword>
<dbReference type="EMBL" id="CP023695">
    <property type="protein sequence ID" value="QEV16673.1"/>
    <property type="molecule type" value="Genomic_DNA"/>
</dbReference>
<feature type="transmembrane region" description="Helical" evidence="1">
    <location>
        <begin position="175"/>
        <end position="198"/>
    </location>
</feature>